<comment type="caution">
    <text evidence="2">The sequence shown here is derived from an EMBL/GenBank/DDBJ whole genome shotgun (WGS) entry which is preliminary data.</text>
</comment>
<reference evidence="3" key="1">
    <citation type="journal article" date="2017" name="Nat. Microbiol.">
        <title>Global analysis of biosynthetic gene clusters reveals vast potential of secondary metabolite production in Penicillium species.</title>
        <authorList>
            <person name="Nielsen J.C."/>
            <person name="Grijseels S."/>
            <person name="Prigent S."/>
            <person name="Ji B."/>
            <person name="Dainat J."/>
            <person name="Nielsen K.F."/>
            <person name="Frisvad J.C."/>
            <person name="Workman M."/>
            <person name="Nielsen J."/>
        </authorList>
    </citation>
    <scope>NUCLEOTIDE SEQUENCE [LARGE SCALE GENOMIC DNA]</scope>
    <source>
        <strain evidence="3">IBT 31321</strain>
    </source>
</reference>
<name>A0A1V6V813_9EURO</name>
<dbReference type="Pfam" id="PF13424">
    <property type="entry name" value="TPR_12"/>
    <property type="match status" value="4"/>
</dbReference>
<accession>A0A1V6V813</accession>
<sequence length="904" mass="103698">MSSNISFGDGNHGIQVGINSGVINAQLHLPPKTPETPPLPFSTVPFIRDPDFIDRQGQIDQIDQLCSAPSSRVALVGLGGIGKSQLAIEYSYRVREKSPDVWILWIHASNAARFKQSYEDISRRAKIPGYEDPNVNVFELVHDWLLDSKRGKWIMILDNIDDDNFLHVRPSPDQNIKHPLITYIPRYENGSVILTARNKQSAWRIVNESNVVHIEPDESHARALIHKKLLLQESEEDIKSLAETLEYMPLAIVQAVAYMAHRAPRRTIQQYLDQFQKSERRRIKLLEHQSGNPQRDWEASNSILITWQISFDYIQQARKSAADLLSLMSFFDRQGIPEYVLHDDKKDEASNPMENHSSDEDDSEDSDSDDDENFENDLVLLRNYSFITVGEEKIFAMHALVQLATRNWLDFHGGIEAPKARFVHNLCRDFPGGGYECWEKYQALFPHVKAAASMSKRPASKESIMDWAFLLYKSAWYAWRSGDLAEMKRMAEKSRSETQKVLPAEHSQSLACASRVALVYMQTGKWEDAEELNQHVLKVRRETLGDEHQETLTSMANLALTYDNLERLQDAEALHLEVLATRKKVLGDQHQDTLDGMNNLGNNYWLQGQWKKAENIHMQVLKMRRDFGEEDPDNLTTTSNLARSYDKQERFGDAEVLHKRVLESRKKLFSDEHPDVLMSMNNLGMNFLGQGRFGEAGPLFMKAAEGRRNVLGEHHLDTINSMEQLDVVYRKQENWADSQALLKQLLETLMRVFGEDHPRTLSTTNKLAFSYWVQGQYREAEELFKRCHEGFNRVHGEEDPRTLLAMSNLASSYRRQSRWLDAEPLDRKVFECRNRTLGATDVDTVLAMVELAVTCKNLGQMQEATQLAMECVTIQMVTLMTMILKAQSTMPRGLGSRDFVVARR</sequence>
<dbReference type="PANTHER" id="PTHR46082">
    <property type="entry name" value="ATP/GTP-BINDING PROTEIN-RELATED"/>
    <property type="match status" value="1"/>
</dbReference>
<dbReference type="STRING" id="36646.A0A1V6V813"/>
<dbReference type="SUPFAM" id="SSF48452">
    <property type="entry name" value="TPR-like"/>
    <property type="match status" value="3"/>
</dbReference>
<dbReference type="EMBL" id="MDDG01000001">
    <property type="protein sequence ID" value="OQE46834.1"/>
    <property type="molecule type" value="Genomic_DNA"/>
</dbReference>
<dbReference type="InterPro" id="IPR053137">
    <property type="entry name" value="NLR-like"/>
</dbReference>
<feature type="compositionally biased region" description="Acidic residues" evidence="1">
    <location>
        <begin position="359"/>
        <end position="373"/>
    </location>
</feature>
<protein>
    <recommendedName>
        <fullName evidence="4">NB-ARC domain-containing protein</fullName>
    </recommendedName>
</protein>
<dbReference type="InterPro" id="IPR027417">
    <property type="entry name" value="P-loop_NTPase"/>
</dbReference>
<gene>
    <name evidence="2" type="ORF">PENCOP_c001G07487</name>
</gene>
<dbReference type="SMART" id="SM00028">
    <property type="entry name" value="TPR"/>
    <property type="match status" value="5"/>
</dbReference>
<evidence type="ECO:0000313" key="3">
    <source>
        <dbReference type="Proteomes" id="UP000191500"/>
    </source>
</evidence>
<dbReference type="InterPro" id="IPR019734">
    <property type="entry name" value="TPR_rpt"/>
</dbReference>
<dbReference type="Gene3D" id="1.25.40.10">
    <property type="entry name" value="Tetratricopeptide repeat domain"/>
    <property type="match status" value="3"/>
</dbReference>
<evidence type="ECO:0000313" key="2">
    <source>
        <dbReference type="EMBL" id="OQE46834.1"/>
    </source>
</evidence>
<proteinExistence type="predicted"/>
<dbReference type="Proteomes" id="UP000191500">
    <property type="component" value="Unassembled WGS sequence"/>
</dbReference>
<organism evidence="2 3">
    <name type="scientific">Penicillium coprophilum</name>
    <dbReference type="NCBI Taxonomy" id="36646"/>
    <lineage>
        <taxon>Eukaryota</taxon>
        <taxon>Fungi</taxon>
        <taxon>Dikarya</taxon>
        <taxon>Ascomycota</taxon>
        <taxon>Pezizomycotina</taxon>
        <taxon>Eurotiomycetes</taxon>
        <taxon>Eurotiomycetidae</taxon>
        <taxon>Eurotiales</taxon>
        <taxon>Aspergillaceae</taxon>
        <taxon>Penicillium</taxon>
    </lineage>
</organism>
<dbReference type="PANTHER" id="PTHR46082:SF6">
    <property type="entry name" value="AAA+ ATPASE DOMAIN-CONTAINING PROTEIN-RELATED"/>
    <property type="match status" value="1"/>
</dbReference>
<dbReference type="NCBIfam" id="NF040586">
    <property type="entry name" value="FxSxx_TPR"/>
    <property type="match status" value="1"/>
</dbReference>
<dbReference type="SUPFAM" id="SSF52540">
    <property type="entry name" value="P-loop containing nucleoside triphosphate hydrolases"/>
    <property type="match status" value="1"/>
</dbReference>
<evidence type="ECO:0008006" key="4">
    <source>
        <dbReference type="Google" id="ProtNLM"/>
    </source>
</evidence>
<evidence type="ECO:0000256" key="1">
    <source>
        <dbReference type="SAM" id="MobiDB-lite"/>
    </source>
</evidence>
<dbReference type="AlphaFoldDB" id="A0A1V6V813"/>
<dbReference type="InterPro" id="IPR011990">
    <property type="entry name" value="TPR-like_helical_dom_sf"/>
</dbReference>
<dbReference type="Gene3D" id="3.40.50.300">
    <property type="entry name" value="P-loop containing nucleotide triphosphate hydrolases"/>
    <property type="match status" value="1"/>
</dbReference>
<feature type="region of interest" description="Disordered" evidence="1">
    <location>
        <begin position="343"/>
        <end position="373"/>
    </location>
</feature>
<keyword evidence="3" id="KW-1185">Reference proteome</keyword>